<organism evidence="1 2">
    <name type="scientific">Streptomyces nogalater</name>
    <dbReference type="NCBI Taxonomy" id="38314"/>
    <lineage>
        <taxon>Bacteria</taxon>
        <taxon>Bacillati</taxon>
        <taxon>Actinomycetota</taxon>
        <taxon>Actinomycetes</taxon>
        <taxon>Kitasatosporales</taxon>
        <taxon>Streptomycetaceae</taxon>
        <taxon>Streptomyces</taxon>
    </lineage>
</organism>
<keyword evidence="2" id="KW-1185">Reference proteome</keyword>
<name>A0ABW0WHI9_STRNO</name>
<dbReference type="RefSeq" id="WP_344352358.1">
    <property type="nucleotide sequence ID" value="NZ_BAAASM010000060.1"/>
</dbReference>
<reference evidence="2" key="1">
    <citation type="journal article" date="2019" name="Int. J. Syst. Evol. Microbiol.">
        <title>The Global Catalogue of Microorganisms (GCM) 10K type strain sequencing project: providing services to taxonomists for standard genome sequencing and annotation.</title>
        <authorList>
            <consortium name="The Broad Institute Genomics Platform"/>
            <consortium name="The Broad Institute Genome Sequencing Center for Infectious Disease"/>
            <person name="Wu L."/>
            <person name="Ma J."/>
        </authorList>
    </citation>
    <scope>NUCLEOTIDE SEQUENCE [LARGE SCALE GENOMIC DNA]</scope>
    <source>
        <strain evidence="2">KCTC 5701</strain>
    </source>
</reference>
<accession>A0ABW0WHI9</accession>
<dbReference type="PROSITE" id="PS51257">
    <property type="entry name" value="PROKAR_LIPOPROTEIN"/>
    <property type="match status" value="1"/>
</dbReference>
<dbReference type="Proteomes" id="UP001596065">
    <property type="component" value="Unassembled WGS sequence"/>
</dbReference>
<gene>
    <name evidence="1" type="ORF">ACFP3J_19635</name>
</gene>
<protein>
    <submittedName>
        <fullName evidence="1">Uncharacterized protein</fullName>
    </submittedName>
</protein>
<evidence type="ECO:0000313" key="1">
    <source>
        <dbReference type="EMBL" id="MFC5657690.1"/>
    </source>
</evidence>
<comment type="caution">
    <text evidence="1">The sequence shown here is derived from an EMBL/GenBank/DDBJ whole genome shotgun (WGS) entry which is preliminary data.</text>
</comment>
<dbReference type="EMBL" id="JBHSOE010000032">
    <property type="protein sequence ID" value="MFC5657690.1"/>
    <property type="molecule type" value="Genomic_DNA"/>
</dbReference>
<evidence type="ECO:0000313" key="2">
    <source>
        <dbReference type="Proteomes" id="UP001596065"/>
    </source>
</evidence>
<proteinExistence type="predicted"/>
<sequence>MTTLWRTVLSALQDPDAPGREETIACGAAALACKRTDEASVEDVLEIGLYEFGVVIEPHTAKAALAAHRVTAPEQER</sequence>